<evidence type="ECO:0000256" key="1">
    <source>
        <dbReference type="ARBA" id="ARBA00004651"/>
    </source>
</evidence>
<reference evidence="7 8" key="1">
    <citation type="submission" date="2019-09" db="EMBL/GenBank/DDBJ databases">
        <title>Whole genome sequencing of Microbacterium maritypicum.</title>
        <authorList>
            <person name="Lenchi N."/>
        </authorList>
    </citation>
    <scope>NUCLEOTIDE SEQUENCE [LARGE SCALE GENOMIC DNA]</scope>
    <source>
        <strain evidence="7 8">DSM 12512</strain>
    </source>
</reference>
<dbReference type="Gene3D" id="1.20.1250.20">
    <property type="entry name" value="MFS general substrate transporter like domains"/>
    <property type="match status" value="1"/>
</dbReference>
<keyword evidence="3 5" id="KW-1133">Transmembrane helix</keyword>
<feature type="transmembrane region" description="Helical" evidence="5">
    <location>
        <begin position="302"/>
        <end position="327"/>
    </location>
</feature>
<evidence type="ECO:0000256" key="3">
    <source>
        <dbReference type="ARBA" id="ARBA00022989"/>
    </source>
</evidence>
<feature type="transmembrane region" description="Helical" evidence="5">
    <location>
        <begin position="213"/>
        <end position="236"/>
    </location>
</feature>
<dbReference type="InterPro" id="IPR011701">
    <property type="entry name" value="MFS"/>
</dbReference>
<feature type="transmembrane region" description="Helical" evidence="5">
    <location>
        <begin position="138"/>
        <end position="158"/>
    </location>
</feature>
<evidence type="ECO:0000256" key="2">
    <source>
        <dbReference type="ARBA" id="ARBA00022692"/>
    </source>
</evidence>
<sequence length="407" mass="41248">MAFVSSRSERRGSEFRDRAVGLGAALLIGLNLRPAITSVAALLEPTRAAFDLAPVQLNLLATLPVIAFGLSAPIGPLLARRLGVTRALIWTMVALAGALALRVLIPGAMLPGTFLAGVSIMAAGTLLPQYLKSLHAGGLWIGLSSMSFSAGAALGAGLTVPLSNAAGGPAVALGLWAVPALIAAGAMIGVALNSDAPSPTTSRMTLPRSARATVALVTAMFGLQAMLFFAVASWLPRILGDRGVDAQTAGWLLALTSIAGLGPTLVAPILARRHGVLRWFGPALGVVMFAAFTWLASGDESYITITVVLGAVQSAAFGLSLALIVMLAANEASAGTLSAVAQGVGYAFAGAGSLLVGVLHDLTGGWTASLVLMMVCAAALSLVVGLVIRCRPVDLQVPSALPARPRT</sequence>
<dbReference type="InterPro" id="IPR020846">
    <property type="entry name" value="MFS_dom"/>
</dbReference>
<evidence type="ECO:0000313" key="7">
    <source>
        <dbReference type="EMBL" id="KAB1887112.1"/>
    </source>
</evidence>
<dbReference type="InterPro" id="IPR052524">
    <property type="entry name" value="MFS_Cyanate_Porter"/>
</dbReference>
<proteinExistence type="predicted"/>
<dbReference type="GO" id="GO:0005886">
    <property type="term" value="C:plasma membrane"/>
    <property type="evidence" value="ECO:0007669"/>
    <property type="project" value="UniProtKB-SubCell"/>
</dbReference>
<dbReference type="RefSeq" id="WP_151486231.1">
    <property type="nucleotide sequence ID" value="NZ_WAAQ01000001.1"/>
</dbReference>
<feature type="transmembrane region" description="Helical" evidence="5">
    <location>
        <begin position="87"/>
        <end position="105"/>
    </location>
</feature>
<dbReference type="Pfam" id="PF07690">
    <property type="entry name" value="MFS_1"/>
    <property type="match status" value="1"/>
</dbReference>
<feature type="transmembrane region" description="Helical" evidence="5">
    <location>
        <begin position="170"/>
        <end position="192"/>
    </location>
</feature>
<feature type="transmembrane region" description="Helical" evidence="5">
    <location>
        <begin position="111"/>
        <end position="131"/>
    </location>
</feature>
<feature type="transmembrane region" description="Helical" evidence="5">
    <location>
        <begin position="366"/>
        <end position="388"/>
    </location>
</feature>
<evidence type="ECO:0000259" key="6">
    <source>
        <dbReference type="PROSITE" id="PS50850"/>
    </source>
</evidence>
<accession>A0AAD3X4W0</accession>
<feature type="transmembrane region" description="Helical" evidence="5">
    <location>
        <begin position="248"/>
        <end position="270"/>
    </location>
</feature>
<dbReference type="PANTHER" id="PTHR23523:SF2">
    <property type="entry name" value="2-NITROIMIDAZOLE TRANSPORTER"/>
    <property type="match status" value="1"/>
</dbReference>
<evidence type="ECO:0000256" key="5">
    <source>
        <dbReference type="SAM" id="Phobius"/>
    </source>
</evidence>
<evidence type="ECO:0000256" key="4">
    <source>
        <dbReference type="ARBA" id="ARBA00023136"/>
    </source>
</evidence>
<dbReference type="EMBL" id="WAAQ01000001">
    <property type="protein sequence ID" value="KAB1887112.1"/>
    <property type="molecule type" value="Genomic_DNA"/>
</dbReference>
<evidence type="ECO:0000313" key="8">
    <source>
        <dbReference type="Proteomes" id="UP000436027"/>
    </source>
</evidence>
<organism evidence="7 8">
    <name type="scientific">Microbacterium maritypicum</name>
    <name type="common">Microbacterium liquefaciens</name>
    <dbReference type="NCBI Taxonomy" id="33918"/>
    <lineage>
        <taxon>Bacteria</taxon>
        <taxon>Bacillati</taxon>
        <taxon>Actinomycetota</taxon>
        <taxon>Actinomycetes</taxon>
        <taxon>Micrococcales</taxon>
        <taxon>Microbacteriaceae</taxon>
        <taxon>Microbacterium</taxon>
    </lineage>
</organism>
<dbReference type="Proteomes" id="UP000436027">
    <property type="component" value="Unassembled WGS sequence"/>
</dbReference>
<feature type="transmembrane region" description="Helical" evidence="5">
    <location>
        <begin position="55"/>
        <end position="75"/>
    </location>
</feature>
<dbReference type="GO" id="GO:0022857">
    <property type="term" value="F:transmembrane transporter activity"/>
    <property type="evidence" value="ECO:0007669"/>
    <property type="project" value="InterPro"/>
</dbReference>
<feature type="transmembrane region" description="Helical" evidence="5">
    <location>
        <begin position="339"/>
        <end position="360"/>
    </location>
</feature>
<comment type="caution">
    <text evidence="7">The sequence shown here is derived from an EMBL/GenBank/DDBJ whole genome shotgun (WGS) entry which is preliminary data.</text>
</comment>
<dbReference type="InterPro" id="IPR036259">
    <property type="entry name" value="MFS_trans_sf"/>
</dbReference>
<dbReference type="AlphaFoldDB" id="A0AAD3X4W0"/>
<name>A0AAD3X4W0_MICMQ</name>
<dbReference type="SUPFAM" id="SSF103473">
    <property type="entry name" value="MFS general substrate transporter"/>
    <property type="match status" value="1"/>
</dbReference>
<feature type="transmembrane region" description="Helical" evidence="5">
    <location>
        <begin position="20"/>
        <end position="43"/>
    </location>
</feature>
<feature type="domain" description="Major facilitator superfamily (MFS) profile" evidence="6">
    <location>
        <begin position="210"/>
        <end position="407"/>
    </location>
</feature>
<keyword evidence="2 5" id="KW-0812">Transmembrane</keyword>
<protein>
    <submittedName>
        <fullName evidence="7">MFS transporter</fullName>
    </submittedName>
</protein>
<feature type="transmembrane region" description="Helical" evidence="5">
    <location>
        <begin position="277"/>
        <end position="296"/>
    </location>
</feature>
<keyword evidence="4 5" id="KW-0472">Membrane</keyword>
<gene>
    <name evidence="7" type="ORF">F6W70_06815</name>
</gene>
<dbReference type="PROSITE" id="PS50850">
    <property type="entry name" value="MFS"/>
    <property type="match status" value="1"/>
</dbReference>
<dbReference type="PANTHER" id="PTHR23523">
    <property type="match status" value="1"/>
</dbReference>
<comment type="subcellular location">
    <subcellularLocation>
        <location evidence="1">Cell membrane</location>
        <topology evidence="1">Multi-pass membrane protein</topology>
    </subcellularLocation>
</comment>